<dbReference type="GO" id="GO:0004540">
    <property type="term" value="F:RNA nuclease activity"/>
    <property type="evidence" value="ECO:0007669"/>
    <property type="project" value="InterPro"/>
</dbReference>
<proteinExistence type="inferred from homology"/>
<dbReference type="EMBL" id="JAGGKE010000003">
    <property type="protein sequence ID" value="MBP1901231.1"/>
    <property type="molecule type" value="Genomic_DNA"/>
</dbReference>
<name>A0A8J7UMV6_9EURY</name>
<dbReference type="Pfam" id="PF01850">
    <property type="entry name" value="PIN"/>
    <property type="match status" value="1"/>
</dbReference>
<evidence type="ECO:0000313" key="9">
    <source>
        <dbReference type="Proteomes" id="UP000770586"/>
    </source>
</evidence>
<protein>
    <recommendedName>
        <fullName evidence="5">Ribonuclease VapC</fullName>
        <shortName evidence="5">RNase VapC</shortName>
        <ecNumber evidence="5">3.1.-.-</ecNumber>
    </recommendedName>
    <alternativeName>
        <fullName evidence="5">Putative toxin VapC</fullName>
    </alternativeName>
</protein>
<keyword evidence="2 5" id="KW-0540">Nuclease</keyword>
<keyword evidence="5" id="KW-0800">Toxin</keyword>
<dbReference type="GO" id="GO:0090729">
    <property type="term" value="F:toxin activity"/>
    <property type="evidence" value="ECO:0007669"/>
    <property type="project" value="UniProtKB-KW"/>
</dbReference>
<feature type="domain" description="PIN" evidence="7">
    <location>
        <begin position="3"/>
        <end position="118"/>
    </location>
</feature>
<feature type="compositionally biased region" description="Basic and acidic residues" evidence="6">
    <location>
        <begin position="116"/>
        <end position="138"/>
    </location>
</feature>
<dbReference type="InterPro" id="IPR029060">
    <property type="entry name" value="PIN-like_dom_sf"/>
</dbReference>
<dbReference type="AlphaFoldDB" id="A0A8J7UMV6"/>
<dbReference type="Gene3D" id="3.40.50.1010">
    <property type="entry name" value="5'-nuclease"/>
    <property type="match status" value="1"/>
</dbReference>
<feature type="binding site" evidence="5">
    <location>
        <position position="96"/>
    </location>
    <ligand>
        <name>Mg(2+)</name>
        <dbReference type="ChEBI" id="CHEBI:18420"/>
    </ligand>
</feature>
<organism evidence="8 9">
    <name type="scientific">Halorubrum trapanicum</name>
    <dbReference type="NCBI Taxonomy" id="29284"/>
    <lineage>
        <taxon>Archaea</taxon>
        <taxon>Methanobacteriati</taxon>
        <taxon>Methanobacteriota</taxon>
        <taxon>Stenosarchaea group</taxon>
        <taxon>Halobacteria</taxon>
        <taxon>Halobacteriales</taxon>
        <taxon>Haloferacaceae</taxon>
        <taxon>Halorubrum</taxon>
    </lineage>
</organism>
<dbReference type="InterPro" id="IPR022907">
    <property type="entry name" value="VapC_family"/>
</dbReference>
<dbReference type="RefSeq" id="WP_209545113.1">
    <property type="nucleotide sequence ID" value="NZ_BAAADX010000005.1"/>
</dbReference>
<accession>A0A8J7UMV6</accession>
<keyword evidence="5" id="KW-0460">Magnesium</keyword>
<dbReference type="EC" id="3.1.-.-" evidence="5"/>
<dbReference type="HAMAP" id="MF_00265">
    <property type="entry name" value="VapC_Nob1"/>
    <property type="match status" value="1"/>
</dbReference>
<sequence length="138" mass="14744">MKVLDANFLIDYLNGEPAVERYYEANDGDREVWIAPAPAYAEALVGVGNLPDASVDDAIGALAWTEVYAVDEAVSEEAGYVADEVGAEGPFLDGVDATVAAVGRELDSPVVSADGDLTHDETRKVVEVENYRSPDPKR</sequence>
<dbReference type="SUPFAM" id="SSF88723">
    <property type="entry name" value="PIN domain-like"/>
    <property type="match status" value="1"/>
</dbReference>
<evidence type="ECO:0000259" key="7">
    <source>
        <dbReference type="Pfam" id="PF01850"/>
    </source>
</evidence>
<comment type="similarity">
    <text evidence="5">Belongs to the PINc/VapC protein family.</text>
</comment>
<keyword evidence="3 5" id="KW-0479">Metal-binding</keyword>
<evidence type="ECO:0000256" key="6">
    <source>
        <dbReference type="SAM" id="MobiDB-lite"/>
    </source>
</evidence>
<reference evidence="8 9" key="1">
    <citation type="submission" date="2021-03" db="EMBL/GenBank/DDBJ databases">
        <title>Genomic Encyclopedia of Type Strains, Phase IV (KMG-IV): sequencing the most valuable type-strain genomes for metagenomic binning, comparative biology and taxonomic classification.</title>
        <authorList>
            <person name="Goeker M."/>
        </authorList>
    </citation>
    <scope>NUCLEOTIDE SEQUENCE [LARGE SCALE GENOMIC DNA]</scope>
    <source>
        <strain evidence="8 9">DSM 12287</strain>
    </source>
</reference>
<keyword evidence="4 5" id="KW-0378">Hydrolase</keyword>
<comment type="caution">
    <text evidence="8">The sequence shown here is derived from an EMBL/GenBank/DDBJ whole genome shotgun (WGS) entry which is preliminary data.</text>
</comment>
<evidence type="ECO:0000256" key="2">
    <source>
        <dbReference type="ARBA" id="ARBA00022722"/>
    </source>
</evidence>
<evidence type="ECO:0000256" key="4">
    <source>
        <dbReference type="ARBA" id="ARBA00022801"/>
    </source>
</evidence>
<comment type="function">
    <text evidence="5">Toxic component of a toxin-antitoxin (TA) system. An RNase.</text>
</comment>
<evidence type="ECO:0000256" key="5">
    <source>
        <dbReference type="HAMAP-Rule" id="MF_00265"/>
    </source>
</evidence>
<evidence type="ECO:0000256" key="3">
    <source>
        <dbReference type="ARBA" id="ARBA00022723"/>
    </source>
</evidence>
<evidence type="ECO:0000256" key="1">
    <source>
        <dbReference type="ARBA" id="ARBA00022649"/>
    </source>
</evidence>
<dbReference type="GO" id="GO:0000287">
    <property type="term" value="F:magnesium ion binding"/>
    <property type="evidence" value="ECO:0007669"/>
    <property type="project" value="UniProtKB-UniRule"/>
</dbReference>
<keyword evidence="9" id="KW-1185">Reference proteome</keyword>
<dbReference type="OrthoDB" id="147588at2157"/>
<gene>
    <name evidence="5" type="primary">vapC</name>
    <name evidence="8" type="ORF">J2744_000901</name>
</gene>
<feature type="binding site" evidence="5">
    <location>
        <position position="5"/>
    </location>
    <ligand>
        <name>Mg(2+)</name>
        <dbReference type="ChEBI" id="CHEBI:18420"/>
    </ligand>
</feature>
<dbReference type="GO" id="GO:0016787">
    <property type="term" value="F:hydrolase activity"/>
    <property type="evidence" value="ECO:0007669"/>
    <property type="project" value="UniProtKB-KW"/>
</dbReference>
<evidence type="ECO:0000313" key="8">
    <source>
        <dbReference type="EMBL" id="MBP1901231.1"/>
    </source>
</evidence>
<dbReference type="InterPro" id="IPR002716">
    <property type="entry name" value="PIN_dom"/>
</dbReference>
<comment type="cofactor">
    <cofactor evidence="5">
        <name>Mg(2+)</name>
        <dbReference type="ChEBI" id="CHEBI:18420"/>
    </cofactor>
</comment>
<keyword evidence="1 5" id="KW-1277">Toxin-antitoxin system</keyword>
<feature type="region of interest" description="Disordered" evidence="6">
    <location>
        <begin position="110"/>
        <end position="138"/>
    </location>
</feature>
<dbReference type="Proteomes" id="UP000770586">
    <property type="component" value="Unassembled WGS sequence"/>
</dbReference>